<dbReference type="InterPro" id="IPR005835">
    <property type="entry name" value="NTP_transferase_dom"/>
</dbReference>
<dbReference type="InterPro" id="IPR051161">
    <property type="entry name" value="Mannose-6P_isomerase_type2"/>
</dbReference>
<feature type="domain" description="MannoseP isomerase/GMP-like beta-helix" evidence="11">
    <location>
        <begin position="297"/>
        <end position="349"/>
    </location>
</feature>
<feature type="domain" description="Nucleotidyl transferase" evidence="9">
    <location>
        <begin position="4"/>
        <end position="283"/>
    </location>
</feature>
<keyword evidence="3" id="KW-0808">Transferase</keyword>
<comment type="caution">
    <text evidence="12">The sequence shown here is derived from an EMBL/GenBank/DDBJ whole genome shotgun (WGS) entry which is preliminary data.</text>
</comment>
<dbReference type="RefSeq" id="WP_229734374.1">
    <property type="nucleotide sequence ID" value="NZ_BMHV01000024.1"/>
</dbReference>
<reference evidence="12" key="2">
    <citation type="submission" date="2020-09" db="EMBL/GenBank/DDBJ databases">
        <authorList>
            <person name="Sun Q."/>
            <person name="Zhou Y."/>
        </authorList>
    </citation>
    <scope>NUCLEOTIDE SEQUENCE</scope>
    <source>
        <strain evidence="12">CGMCC 1.15254</strain>
    </source>
</reference>
<evidence type="ECO:0000259" key="11">
    <source>
        <dbReference type="Pfam" id="PF22640"/>
    </source>
</evidence>
<dbReference type="CDD" id="cd02509">
    <property type="entry name" value="GDP-M1P_Guanylyltransferase"/>
    <property type="match status" value="1"/>
</dbReference>
<dbReference type="InterPro" id="IPR011051">
    <property type="entry name" value="RmlC_Cupin_sf"/>
</dbReference>
<evidence type="ECO:0000256" key="8">
    <source>
        <dbReference type="RuleBase" id="RU004190"/>
    </source>
</evidence>
<sequence length="480" mass="53795">MIYPIILCGGAGSRLWPASREMHPKPFIRVDNKENFLQKTFRRATSLPNAGEVSFVTSKNFFFETKNCITEINDTNHPFSILSEPCGRDTLAAIAIAVAHISAKHGENATILVMPSDHLIENPDAYIQAVQEASALAGDGRIVTFGITPTSPETGYGYIESDGNKVLRFIEKPNYEKAVEFTQAAQKQFLWNSGMFCFLATTLQRELKEYASDVYETTSECLAKSSLEKTDHFSHLKIDNKSFQNIRKISFDYAIMEKTKSAAVVPCSIGWRDVGDWKSFSEIGDCDSNNNQTTNDNILINSTNCFIRSTKRKIAAVGVDNLAIIEEPDALLVLNKDNAQDVKKVYEHLKAIGSEAYKNHTTVHRPWGSYSVLLEAPNYKIKRIDVKPGGVLSLQMHHHRSEHWVVVSGMAKVQNGENKLLLSVNESTFIPAGHTHRLENPGVLPLQVIEVQCGQYLGEDDIVRFEDIYERAENPFNEFN</sequence>
<evidence type="ECO:0000256" key="5">
    <source>
        <dbReference type="ARBA" id="ARBA00022741"/>
    </source>
</evidence>
<evidence type="ECO:0000313" key="12">
    <source>
        <dbReference type="EMBL" id="GGF72411.1"/>
    </source>
</evidence>
<dbReference type="Pfam" id="PF00483">
    <property type="entry name" value="NTP_transferase"/>
    <property type="match status" value="1"/>
</dbReference>
<keyword evidence="4 12" id="KW-0548">Nucleotidyltransferase</keyword>
<dbReference type="Pfam" id="PF22640">
    <property type="entry name" value="ManC_GMP_beta-helix"/>
    <property type="match status" value="1"/>
</dbReference>
<comment type="similarity">
    <text evidence="1 8">Belongs to the mannose-6-phosphate isomerase type 2 family.</text>
</comment>
<keyword evidence="6" id="KW-0342">GTP-binding</keyword>
<evidence type="ECO:0000256" key="6">
    <source>
        <dbReference type="ARBA" id="ARBA00023134"/>
    </source>
</evidence>
<dbReference type="CDD" id="cd02213">
    <property type="entry name" value="cupin_PMI_typeII_C"/>
    <property type="match status" value="1"/>
</dbReference>
<dbReference type="InterPro" id="IPR029044">
    <property type="entry name" value="Nucleotide-diphossugar_trans"/>
</dbReference>
<dbReference type="InterPro" id="IPR014710">
    <property type="entry name" value="RmlC-like_jellyroll"/>
</dbReference>
<dbReference type="SUPFAM" id="SSF53448">
    <property type="entry name" value="Nucleotide-diphospho-sugar transferases"/>
    <property type="match status" value="1"/>
</dbReference>
<dbReference type="PANTHER" id="PTHR46390:SF1">
    <property type="entry name" value="MANNOSE-1-PHOSPHATE GUANYLYLTRANSFERASE"/>
    <property type="match status" value="1"/>
</dbReference>
<dbReference type="NCBIfam" id="TIGR01479">
    <property type="entry name" value="GMP_PMI"/>
    <property type="match status" value="1"/>
</dbReference>
<dbReference type="FunFam" id="2.60.120.10:FF:000032">
    <property type="entry name" value="Mannose-1-phosphate guanylyltransferase/mannose-6-phosphate isomerase"/>
    <property type="match status" value="1"/>
</dbReference>
<comment type="catalytic activity">
    <reaction evidence="7">
        <text>alpha-D-mannose 1-phosphate + GTP + H(+) = GDP-alpha-D-mannose + diphosphate</text>
        <dbReference type="Rhea" id="RHEA:15229"/>
        <dbReference type="ChEBI" id="CHEBI:15378"/>
        <dbReference type="ChEBI" id="CHEBI:33019"/>
        <dbReference type="ChEBI" id="CHEBI:37565"/>
        <dbReference type="ChEBI" id="CHEBI:57527"/>
        <dbReference type="ChEBI" id="CHEBI:58409"/>
        <dbReference type="EC" id="2.7.7.13"/>
    </reaction>
</comment>
<accession>A0A917FER6</accession>
<evidence type="ECO:0000259" key="10">
    <source>
        <dbReference type="Pfam" id="PF01050"/>
    </source>
</evidence>
<dbReference type="GO" id="GO:0016853">
    <property type="term" value="F:isomerase activity"/>
    <property type="evidence" value="ECO:0007669"/>
    <property type="project" value="UniProtKB-KW"/>
</dbReference>
<dbReference type="GO" id="GO:0004475">
    <property type="term" value="F:mannose-1-phosphate guanylyltransferase (GTP) activity"/>
    <property type="evidence" value="ECO:0007669"/>
    <property type="project" value="UniProtKB-EC"/>
</dbReference>
<dbReference type="Proteomes" id="UP000632498">
    <property type="component" value="Unassembled WGS sequence"/>
</dbReference>
<dbReference type="SUPFAM" id="SSF51182">
    <property type="entry name" value="RmlC-like cupins"/>
    <property type="match status" value="1"/>
</dbReference>
<dbReference type="Gene3D" id="3.90.550.10">
    <property type="entry name" value="Spore Coat Polysaccharide Biosynthesis Protein SpsA, Chain A"/>
    <property type="match status" value="1"/>
</dbReference>
<keyword evidence="12" id="KW-0413">Isomerase</keyword>
<reference evidence="12" key="1">
    <citation type="journal article" date="2014" name="Int. J. Syst. Evol. Microbiol.">
        <title>Complete genome sequence of Corynebacterium casei LMG S-19264T (=DSM 44701T), isolated from a smear-ripened cheese.</title>
        <authorList>
            <consortium name="US DOE Joint Genome Institute (JGI-PGF)"/>
            <person name="Walter F."/>
            <person name="Albersmeier A."/>
            <person name="Kalinowski J."/>
            <person name="Ruckert C."/>
        </authorList>
    </citation>
    <scope>NUCLEOTIDE SEQUENCE</scope>
    <source>
        <strain evidence="12">CGMCC 1.15254</strain>
    </source>
</reference>
<name>A0A917FER6_9PROT</name>
<evidence type="ECO:0000256" key="3">
    <source>
        <dbReference type="ARBA" id="ARBA00022679"/>
    </source>
</evidence>
<evidence type="ECO:0000259" key="9">
    <source>
        <dbReference type="Pfam" id="PF00483"/>
    </source>
</evidence>
<protein>
    <recommendedName>
        <fullName evidence="2">mannose-1-phosphate guanylyltransferase</fullName>
        <ecNumber evidence="2">2.7.7.13</ecNumber>
    </recommendedName>
</protein>
<evidence type="ECO:0000313" key="13">
    <source>
        <dbReference type="Proteomes" id="UP000632498"/>
    </source>
</evidence>
<dbReference type="InterPro" id="IPR054566">
    <property type="entry name" value="ManC/GMP-like_b-helix"/>
</dbReference>
<feature type="domain" description="Mannose-6-phosphate isomerase type II C-terminal" evidence="10">
    <location>
        <begin position="354"/>
        <end position="467"/>
    </location>
</feature>
<dbReference type="Pfam" id="PF01050">
    <property type="entry name" value="MannoseP_isomer"/>
    <property type="match status" value="1"/>
</dbReference>
<dbReference type="GO" id="GO:0009298">
    <property type="term" value="P:GDP-mannose biosynthetic process"/>
    <property type="evidence" value="ECO:0007669"/>
    <property type="project" value="TreeGrafter"/>
</dbReference>
<dbReference type="AlphaFoldDB" id="A0A917FER6"/>
<dbReference type="EMBL" id="BMHV01000024">
    <property type="protein sequence ID" value="GGF72411.1"/>
    <property type="molecule type" value="Genomic_DNA"/>
</dbReference>
<keyword evidence="5" id="KW-0547">Nucleotide-binding</keyword>
<gene>
    <name evidence="12" type="ORF">GCM10011332_27980</name>
</gene>
<organism evidence="12 13">
    <name type="scientific">Terasakiella brassicae</name>
    <dbReference type="NCBI Taxonomy" id="1634917"/>
    <lineage>
        <taxon>Bacteria</taxon>
        <taxon>Pseudomonadati</taxon>
        <taxon>Pseudomonadota</taxon>
        <taxon>Alphaproteobacteria</taxon>
        <taxon>Rhodospirillales</taxon>
        <taxon>Terasakiellaceae</taxon>
        <taxon>Terasakiella</taxon>
    </lineage>
</organism>
<dbReference type="Gene3D" id="2.60.120.10">
    <property type="entry name" value="Jelly Rolls"/>
    <property type="match status" value="1"/>
</dbReference>
<evidence type="ECO:0000256" key="1">
    <source>
        <dbReference type="ARBA" id="ARBA00006115"/>
    </source>
</evidence>
<dbReference type="InterPro" id="IPR001538">
    <property type="entry name" value="Man6P_isomerase-2_C"/>
</dbReference>
<dbReference type="PANTHER" id="PTHR46390">
    <property type="entry name" value="MANNOSE-1-PHOSPHATE GUANYLYLTRANSFERASE"/>
    <property type="match status" value="1"/>
</dbReference>
<dbReference type="GO" id="GO:0005525">
    <property type="term" value="F:GTP binding"/>
    <property type="evidence" value="ECO:0007669"/>
    <property type="project" value="UniProtKB-KW"/>
</dbReference>
<evidence type="ECO:0000256" key="2">
    <source>
        <dbReference type="ARBA" id="ARBA00012387"/>
    </source>
</evidence>
<dbReference type="EC" id="2.7.7.13" evidence="2"/>
<dbReference type="GO" id="GO:0000271">
    <property type="term" value="P:polysaccharide biosynthetic process"/>
    <property type="evidence" value="ECO:0007669"/>
    <property type="project" value="InterPro"/>
</dbReference>
<dbReference type="InterPro" id="IPR049577">
    <property type="entry name" value="GMPP_N"/>
</dbReference>
<dbReference type="InterPro" id="IPR006375">
    <property type="entry name" value="Man1P_GuaTrfase/Man6P_Isoase"/>
</dbReference>
<evidence type="ECO:0000256" key="4">
    <source>
        <dbReference type="ARBA" id="ARBA00022695"/>
    </source>
</evidence>
<proteinExistence type="inferred from homology"/>
<evidence type="ECO:0000256" key="7">
    <source>
        <dbReference type="ARBA" id="ARBA00047343"/>
    </source>
</evidence>
<keyword evidence="13" id="KW-1185">Reference proteome</keyword>